<protein>
    <recommendedName>
        <fullName evidence="3">GW domain-containing protein</fullName>
    </recommendedName>
</protein>
<organism evidence="1 2">
    <name type="scientific">Apilactobacillus bombintestini</name>
    <dbReference type="NCBI Taxonomy" id="2419772"/>
    <lineage>
        <taxon>Bacteria</taxon>
        <taxon>Bacillati</taxon>
        <taxon>Bacillota</taxon>
        <taxon>Bacilli</taxon>
        <taxon>Lactobacillales</taxon>
        <taxon>Lactobacillaceae</taxon>
        <taxon>Apilactobacillus</taxon>
    </lineage>
</organism>
<dbReference type="EMBL" id="CP032626">
    <property type="protein sequence ID" value="AYF92824.1"/>
    <property type="molecule type" value="Genomic_DNA"/>
</dbReference>
<dbReference type="RefSeq" id="WP_120784589.1">
    <property type="nucleotide sequence ID" value="NZ_CP032626.1"/>
</dbReference>
<reference evidence="1 2" key="1">
    <citation type="submission" date="2018-09" db="EMBL/GenBank/DDBJ databases">
        <title>Genome sequencing of strain BHWM-4.</title>
        <authorList>
            <person name="Heo J."/>
            <person name="Kim S.-J."/>
            <person name="Kwon S.-W."/>
        </authorList>
    </citation>
    <scope>NUCLEOTIDE SEQUENCE [LARGE SCALE GENOMIC DNA]</scope>
    <source>
        <strain evidence="1 2">BHWM-4</strain>
    </source>
</reference>
<sequence length="219" mass="26226">MKAYSIASEHVPHFFVRLRKRHMDKWFVHELKATKKDRQHFNHEYLNKELEIDQIGFYKNHFWFHFIRNNNSGWIPNKFIRKNYRVLKLSTTNQSQDDSSTVAGLITMINFANPSFDIRSKILNPNETLSLKMFRKFLVDSVGSYKNLNKKSYRRIRSQINRNRPVIIWGSDDDKCIILFGFNHREFFCFDLSDRSNKTISVSNLTKIWKRSGYKAVSY</sequence>
<evidence type="ECO:0000313" key="2">
    <source>
        <dbReference type="Proteomes" id="UP000272003"/>
    </source>
</evidence>
<proteinExistence type="predicted"/>
<evidence type="ECO:0008006" key="3">
    <source>
        <dbReference type="Google" id="ProtNLM"/>
    </source>
</evidence>
<dbReference type="OrthoDB" id="2299631at2"/>
<dbReference type="AlphaFoldDB" id="A0A387AQ16"/>
<dbReference type="KEGG" id="abom:D7I45_04750"/>
<keyword evidence="2" id="KW-1185">Reference proteome</keyword>
<evidence type="ECO:0000313" key="1">
    <source>
        <dbReference type="EMBL" id="AYF92824.1"/>
    </source>
</evidence>
<gene>
    <name evidence="1" type="ORF">D7I45_04750</name>
</gene>
<accession>A0A387AQ16</accession>
<name>A0A387AQ16_9LACO</name>
<dbReference type="Gene3D" id="3.90.70.10">
    <property type="entry name" value="Cysteine proteinases"/>
    <property type="match status" value="1"/>
</dbReference>
<dbReference type="Proteomes" id="UP000272003">
    <property type="component" value="Chromosome"/>
</dbReference>